<organism evidence="1 2">
    <name type="scientific">Melia azedarach</name>
    <name type="common">Chinaberry tree</name>
    <dbReference type="NCBI Taxonomy" id="155640"/>
    <lineage>
        <taxon>Eukaryota</taxon>
        <taxon>Viridiplantae</taxon>
        <taxon>Streptophyta</taxon>
        <taxon>Embryophyta</taxon>
        <taxon>Tracheophyta</taxon>
        <taxon>Spermatophyta</taxon>
        <taxon>Magnoliopsida</taxon>
        <taxon>eudicotyledons</taxon>
        <taxon>Gunneridae</taxon>
        <taxon>Pentapetalae</taxon>
        <taxon>rosids</taxon>
        <taxon>malvids</taxon>
        <taxon>Sapindales</taxon>
        <taxon>Meliaceae</taxon>
        <taxon>Melia</taxon>
    </lineage>
</organism>
<keyword evidence="1" id="KW-0378">Hydrolase</keyword>
<keyword evidence="1" id="KW-0645">Protease</keyword>
<evidence type="ECO:0000313" key="2">
    <source>
        <dbReference type="Proteomes" id="UP001164539"/>
    </source>
</evidence>
<accession>A0ACC1YN77</accession>
<gene>
    <name evidence="1" type="ORF">OWV82_003914</name>
</gene>
<sequence length="506" mass="56984">MDSLNRISLFPLVFILLMLFSFSVSSTQTQFNIPRLRARGRTIKIQPKTKPATASQSNDFKTFFFTQSLDHFNYRPESYTTFQQRYVINFKHWGGPNTSAPIFVCFGEEQSIDNDVEINGFLPDNAPRFKALLVYIEHRYYGKSIPFGSRKEAMNNASTLGYFNSAQAIADYAAVILHIKKIYSAQKSPVIVVGGSYGGMLAAWFRLKYPHLALGALASSAPILYFDGIAPQVGYYTVVTEDFKETSESCYETIRKSWAVIDEVASRPNGLSLLGKKFRTCDPLKSSFELKDYLDSIYTGAAQYNEPPIYPLSVLCGAIDGAPKGTDILGKIFAGVAAYYMETKSCYDMNEYNDPTDETYVGWRWQSCSELVMPIGHGQNDTMFPLAPFDLNKFTKNCQSLFGVQPQPHWITTYYGGRDINLILHRFASNIIFSNGLRDPYSSGGVLHNISDSVVAFNTVNGSHCLDIFPAKQSDPEWLVMQRKVEISVIEGWLSNYYNDLLELKD</sequence>
<protein>
    <submittedName>
        <fullName evidence="1">Lysosomal Pro-X carboxypeptidase</fullName>
    </submittedName>
</protein>
<comment type="caution">
    <text evidence="1">The sequence shown here is derived from an EMBL/GenBank/DDBJ whole genome shotgun (WGS) entry which is preliminary data.</text>
</comment>
<dbReference type="Proteomes" id="UP001164539">
    <property type="component" value="Chromosome 2"/>
</dbReference>
<proteinExistence type="predicted"/>
<keyword evidence="1" id="KW-0121">Carboxypeptidase</keyword>
<name>A0ACC1YN77_MELAZ</name>
<keyword evidence="2" id="KW-1185">Reference proteome</keyword>
<evidence type="ECO:0000313" key="1">
    <source>
        <dbReference type="EMBL" id="KAJ4724983.1"/>
    </source>
</evidence>
<reference evidence="1 2" key="1">
    <citation type="journal article" date="2023" name="Science">
        <title>Complex scaffold remodeling in plant triterpene biosynthesis.</title>
        <authorList>
            <person name="De La Pena R."/>
            <person name="Hodgson H."/>
            <person name="Liu J.C."/>
            <person name="Stephenson M.J."/>
            <person name="Martin A.C."/>
            <person name="Owen C."/>
            <person name="Harkess A."/>
            <person name="Leebens-Mack J."/>
            <person name="Jimenez L.E."/>
            <person name="Osbourn A."/>
            <person name="Sattely E.S."/>
        </authorList>
    </citation>
    <scope>NUCLEOTIDE SEQUENCE [LARGE SCALE GENOMIC DNA]</scope>
    <source>
        <strain evidence="2">cv. JPN11</strain>
        <tissue evidence="1">Leaf</tissue>
    </source>
</reference>
<dbReference type="EMBL" id="CM051395">
    <property type="protein sequence ID" value="KAJ4724983.1"/>
    <property type="molecule type" value="Genomic_DNA"/>
</dbReference>